<keyword evidence="2" id="KW-0732">Signal</keyword>
<keyword evidence="5" id="KW-1185">Reference proteome</keyword>
<reference evidence="4" key="1">
    <citation type="submission" date="2020-11" db="EMBL/GenBank/DDBJ databases">
        <title>Bacterial whole genome sequence for Panacibacter sp. DH6.</title>
        <authorList>
            <person name="Le V."/>
            <person name="Ko S."/>
            <person name="Ahn C.-Y."/>
            <person name="Oh H.-M."/>
        </authorList>
    </citation>
    <scope>NUCLEOTIDE SEQUENCE</scope>
    <source>
        <strain evidence="4">DH6</strain>
    </source>
</reference>
<dbReference type="PROSITE" id="PS51257">
    <property type="entry name" value="PROKAR_LIPOPROTEIN"/>
    <property type="match status" value="1"/>
</dbReference>
<evidence type="ECO:0000256" key="2">
    <source>
        <dbReference type="SAM" id="SignalP"/>
    </source>
</evidence>
<protein>
    <submittedName>
        <fullName evidence="4">DUF4142 domain-containing protein</fullName>
    </submittedName>
</protein>
<accession>A0A931GZC1</accession>
<feature type="chain" id="PRO_5037853112" evidence="2">
    <location>
        <begin position="23"/>
        <end position="198"/>
    </location>
</feature>
<dbReference type="RefSeq" id="WP_196992193.1">
    <property type="nucleotide sequence ID" value="NZ_JADWYR010000002.1"/>
</dbReference>
<dbReference type="Pfam" id="PF13628">
    <property type="entry name" value="DUF4142"/>
    <property type="match status" value="1"/>
</dbReference>
<dbReference type="InterPro" id="IPR025419">
    <property type="entry name" value="DUF4142"/>
</dbReference>
<feature type="signal peptide" evidence="2">
    <location>
        <begin position="1"/>
        <end position="22"/>
    </location>
</feature>
<dbReference type="Proteomes" id="UP000628448">
    <property type="component" value="Unassembled WGS sequence"/>
</dbReference>
<sequence>MKKTFLLAIAAGTLFFASCGSGNTSGEDPVDSAKDVNDMKDTSSMSSNEPMSTTPVDKDAADFAVEAASGGMMEVELGKLAQEKAADQRVKDFGAMMVKDHSAANDKLKAIATAKNITLPAEMGDKHKKHVEDLAKKTGKDFDKAYMDMMVDDHEEDVKKFEDAAEKCKDADLKAFATETLPTLRTHLDAAKAIDDKK</sequence>
<dbReference type="PANTHER" id="PTHR38593:SF1">
    <property type="entry name" value="BLR2558 PROTEIN"/>
    <property type="match status" value="1"/>
</dbReference>
<name>A0A931GZC1_9BACT</name>
<feature type="domain" description="DUF4142" evidence="3">
    <location>
        <begin position="60"/>
        <end position="194"/>
    </location>
</feature>
<feature type="region of interest" description="Disordered" evidence="1">
    <location>
        <begin position="20"/>
        <end position="60"/>
    </location>
</feature>
<comment type="caution">
    <text evidence="4">The sequence shown here is derived from an EMBL/GenBank/DDBJ whole genome shotgun (WGS) entry which is preliminary data.</text>
</comment>
<proteinExistence type="predicted"/>
<evidence type="ECO:0000313" key="5">
    <source>
        <dbReference type="Proteomes" id="UP000628448"/>
    </source>
</evidence>
<evidence type="ECO:0000256" key="1">
    <source>
        <dbReference type="SAM" id="MobiDB-lite"/>
    </source>
</evidence>
<dbReference type="Gene3D" id="1.20.1260.10">
    <property type="match status" value="1"/>
</dbReference>
<dbReference type="AlphaFoldDB" id="A0A931GZC1"/>
<dbReference type="EMBL" id="JADWYR010000002">
    <property type="protein sequence ID" value="MBG9378139.1"/>
    <property type="molecule type" value="Genomic_DNA"/>
</dbReference>
<evidence type="ECO:0000313" key="4">
    <source>
        <dbReference type="EMBL" id="MBG9378139.1"/>
    </source>
</evidence>
<gene>
    <name evidence="4" type="ORF">I5907_18015</name>
</gene>
<dbReference type="PANTHER" id="PTHR38593">
    <property type="entry name" value="BLR2558 PROTEIN"/>
    <property type="match status" value="1"/>
</dbReference>
<feature type="compositionally biased region" description="Basic and acidic residues" evidence="1">
    <location>
        <begin position="31"/>
        <end position="41"/>
    </location>
</feature>
<feature type="compositionally biased region" description="Polar residues" evidence="1">
    <location>
        <begin position="42"/>
        <end position="55"/>
    </location>
</feature>
<dbReference type="InterPro" id="IPR012347">
    <property type="entry name" value="Ferritin-like"/>
</dbReference>
<evidence type="ECO:0000259" key="3">
    <source>
        <dbReference type="Pfam" id="PF13628"/>
    </source>
</evidence>
<organism evidence="4 5">
    <name type="scientific">Panacibacter microcysteis</name>
    <dbReference type="NCBI Taxonomy" id="2793269"/>
    <lineage>
        <taxon>Bacteria</taxon>
        <taxon>Pseudomonadati</taxon>
        <taxon>Bacteroidota</taxon>
        <taxon>Chitinophagia</taxon>
        <taxon>Chitinophagales</taxon>
        <taxon>Chitinophagaceae</taxon>
        <taxon>Panacibacter</taxon>
    </lineage>
</organism>